<feature type="compositionally biased region" description="Polar residues" evidence="4">
    <location>
        <begin position="44"/>
        <end position="56"/>
    </location>
</feature>
<evidence type="ECO:0000256" key="4">
    <source>
        <dbReference type="SAM" id="MobiDB-lite"/>
    </source>
</evidence>
<evidence type="ECO:0000313" key="7">
    <source>
        <dbReference type="Proteomes" id="UP001321473"/>
    </source>
</evidence>
<feature type="region of interest" description="Disordered" evidence="4">
    <location>
        <begin position="1078"/>
        <end position="1138"/>
    </location>
</feature>
<sequence length="1375" mass="152612">METCPFSADHVVPASELQYHIFSCHVNKAAETCLAALEGDSPPHETSLSPPSNAAQEQEMPYEEIQNREAWNLTSLERKITTPCVPLVCANMPTVAPAERRLNYASLQSVVDEQATTDIIPRLERGARAARRPLQEMDADLNMPRQPSTEPKVFPGVQLAQKSVKFQDAVVEEQRHADDGTEDVPTNDNGAGEQLVAQFKPRILCGLRATMPQLQDIGARLIMPRQLSTGPKVLRKILQVHNAVQAKYAAVEDHSDADVGSDDPVEHSGASKLLTGDIRSCLPRGARDPMRGQQNTDAHSTILRESSTDSTAVDELLRALKAICAALGDNDAGDGSDEPMEGNRAGEQLTAGFRCLEQDGTQALMSQQQDTDAKVITPRRPSTGPKVVSEVLLVQKAVEDDADDVSDNIVEHNGGAEQLTADSKPCLPRCARGLMRERQHMDAQMIMPGQHCTPPKVCREALLDLKAQYTAVEDESDTDDRRDDPVEHIAAGEQLTAYFKHRSPRGAQATLRSREQMRAKMIVPRQPSTHRKVFSEVFRELEAQYTAVEDGTDADDGSDDPVEHIGAGKQRTAYFKPRPQLCAQAPMRRREHTEAHMITPRQPSTEPKVFREALLAPKTQYSAAEDESDADDGRDGPVEHTGAGEQLSTYFMPRPPRSAQAPMRRRGHTDAHMITPRQPSTESKVFHEALLALKTQYAAAEDESDADDGRDGPVEHTGAGEQLSTYFMPRPPRSAQAPMRRREHTEAHMITPRQPSTEPKVFREALLALKTQYSAAEDESDADDGRDGPVEHTGAGEQLSTYFMPRPPRSAQAPMRRREHTEAHMITPRQPSTEPKVFREALLALKTQYSAAEDESDADDGRDGPVEHTGAGEQLSTHFMPRPPRSAQAPMRRREHTEAHMITPRQPFTESKVFHEALLALKTQYAAAEDESDADDGRDGPVEHTGAGEQLSTYFMPRPPRSAQAPMRLREHTEAHMITPRQPSTESKVFREALVALKTQYAAAEDESDADDGRDGPVEHTGAGEQLSTYFMPRPPRSAQAPMRRREHTEAHMITPRQPFTESKVFHEALLALKTQYAAAEDESDADDGRDGPVEHTGAGEQLSTYFMPRPPRSAQAPMRRREHTEAHMITPRQPSTESKVFHEALLALKTQYAAAEDESDADDGRDGPVEHTGAGEQLSTYFMPRPPRSAQAPMRLREHTEAHMITPRQPSTESKVFREVLVPLKTQDAAAKDESDADNGRDDPVEHTEAGEQLIAYFKPRPPRCAQPPMRPREHMDAHMIMQRQPSSEPKVLREITMARKAPSGIHAVATDEVDLKEDRDHLVEQEQGKLNQMGVGRCCVRAPRAPDSHKKQENLRSRMHRLGVRRGCPPHCS</sequence>
<evidence type="ECO:0000313" key="6">
    <source>
        <dbReference type="EMBL" id="KAK8788517.1"/>
    </source>
</evidence>
<evidence type="ECO:0000259" key="5">
    <source>
        <dbReference type="PROSITE" id="PS51800"/>
    </source>
</evidence>
<keyword evidence="3" id="KW-0862">Zinc</keyword>
<feature type="region of interest" description="Disordered" evidence="4">
    <location>
        <begin position="1154"/>
        <end position="1190"/>
    </location>
</feature>
<dbReference type="EMBL" id="JARKHS020000681">
    <property type="protein sequence ID" value="KAK8788517.1"/>
    <property type="molecule type" value="Genomic_DNA"/>
</dbReference>
<accession>A0AAQ4FMJ6</accession>
<comment type="caution">
    <text evidence="6">The sequence shown here is derived from an EMBL/GenBank/DDBJ whole genome shotgun (WGS) entry which is preliminary data.</text>
</comment>
<feature type="region of interest" description="Disordered" evidence="4">
    <location>
        <begin position="1001"/>
        <end position="1039"/>
    </location>
</feature>
<protein>
    <recommendedName>
        <fullName evidence="5">CHHC U11-48K-type domain-containing protein</fullName>
    </recommendedName>
</protein>
<dbReference type="PROSITE" id="PS51800">
    <property type="entry name" value="ZF_CHHC_U11_48K"/>
    <property type="match status" value="1"/>
</dbReference>
<evidence type="ECO:0000256" key="2">
    <source>
        <dbReference type="ARBA" id="ARBA00022771"/>
    </source>
</evidence>
<name>A0AAQ4FMJ6_AMBAM</name>
<gene>
    <name evidence="6" type="ORF">V5799_021707</name>
</gene>
<evidence type="ECO:0000256" key="3">
    <source>
        <dbReference type="ARBA" id="ARBA00022833"/>
    </source>
</evidence>
<feature type="domain" description="CHHC U11-48K-type" evidence="5">
    <location>
        <begin position="1"/>
        <end position="28"/>
    </location>
</feature>
<feature type="region of interest" description="Disordered" evidence="4">
    <location>
        <begin position="38"/>
        <end position="60"/>
    </location>
</feature>
<dbReference type="Proteomes" id="UP001321473">
    <property type="component" value="Unassembled WGS sequence"/>
</dbReference>
<dbReference type="Pfam" id="PF05253">
    <property type="entry name" value="zf-U11-48K"/>
    <property type="match status" value="1"/>
</dbReference>
<keyword evidence="7" id="KW-1185">Reference proteome</keyword>
<feature type="region of interest" description="Disordered" evidence="4">
    <location>
        <begin position="618"/>
        <end position="667"/>
    </location>
</feature>
<feature type="region of interest" description="Disordered" evidence="4">
    <location>
        <begin position="926"/>
        <end position="964"/>
    </location>
</feature>
<organism evidence="6 7">
    <name type="scientific">Amblyomma americanum</name>
    <name type="common">Lone star tick</name>
    <dbReference type="NCBI Taxonomy" id="6943"/>
    <lineage>
        <taxon>Eukaryota</taxon>
        <taxon>Metazoa</taxon>
        <taxon>Ecdysozoa</taxon>
        <taxon>Arthropoda</taxon>
        <taxon>Chelicerata</taxon>
        <taxon>Arachnida</taxon>
        <taxon>Acari</taxon>
        <taxon>Parasitiformes</taxon>
        <taxon>Ixodida</taxon>
        <taxon>Ixodoidea</taxon>
        <taxon>Ixodidae</taxon>
        <taxon>Amblyomminae</taxon>
        <taxon>Amblyomma</taxon>
    </lineage>
</organism>
<keyword evidence="2" id="KW-0863">Zinc-finger</keyword>
<feature type="region of interest" description="Disordered" evidence="4">
    <location>
        <begin position="254"/>
        <end position="308"/>
    </location>
</feature>
<feature type="compositionally biased region" description="Basic and acidic residues" evidence="4">
    <location>
        <begin position="1231"/>
        <end position="1246"/>
    </location>
</feature>
<proteinExistence type="predicted"/>
<feature type="region of interest" description="Disordered" evidence="4">
    <location>
        <begin position="1227"/>
        <end position="1246"/>
    </location>
</feature>
<keyword evidence="1" id="KW-0479">Metal-binding</keyword>
<evidence type="ECO:0000256" key="1">
    <source>
        <dbReference type="ARBA" id="ARBA00022723"/>
    </source>
</evidence>
<feature type="compositionally biased region" description="Polar residues" evidence="4">
    <location>
        <begin position="292"/>
        <end position="308"/>
    </location>
</feature>
<dbReference type="GO" id="GO:0008270">
    <property type="term" value="F:zinc ion binding"/>
    <property type="evidence" value="ECO:0007669"/>
    <property type="project" value="UniProtKB-KW"/>
</dbReference>
<reference evidence="6 7" key="1">
    <citation type="journal article" date="2023" name="Arcadia Sci">
        <title>De novo assembly of a long-read Amblyomma americanum tick genome.</title>
        <authorList>
            <person name="Chou S."/>
            <person name="Poskanzer K.E."/>
            <person name="Rollins M."/>
            <person name="Thuy-Boun P.S."/>
        </authorList>
    </citation>
    <scope>NUCLEOTIDE SEQUENCE [LARGE SCALE GENOMIC DNA]</scope>
    <source>
        <strain evidence="6">F_SG_1</strain>
        <tissue evidence="6">Salivary glands</tissue>
    </source>
</reference>
<feature type="region of interest" description="Disordered" evidence="4">
    <location>
        <begin position="849"/>
        <end position="888"/>
    </location>
</feature>
<feature type="region of interest" description="Disordered" evidence="4">
    <location>
        <begin position="698"/>
        <end position="735"/>
    </location>
</feature>
<dbReference type="InterPro" id="IPR022776">
    <property type="entry name" value="TRM13/UPF0224_CHHC_Znf_dom"/>
</dbReference>
<feature type="region of interest" description="Disordered" evidence="4">
    <location>
        <begin position="773"/>
        <end position="811"/>
    </location>
</feature>